<comment type="caution">
    <text evidence="6">The sequence shown here is derived from an EMBL/GenBank/DDBJ whole genome shotgun (WGS) entry which is preliminary data.</text>
</comment>
<dbReference type="Gene3D" id="1.10.357.10">
    <property type="entry name" value="Tetracycline Repressor, domain 2"/>
    <property type="match status" value="1"/>
</dbReference>
<dbReference type="InterPro" id="IPR036271">
    <property type="entry name" value="Tet_transcr_reg_TetR-rel_C_sf"/>
</dbReference>
<dbReference type="InterPro" id="IPR011075">
    <property type="entry name" value="TetR_C"/>
</dbReference>
<evidence type="ECO:0000313" key="7">
    <source>
        <dbReference type="Proteomes" id="UP000315751"/>
    </source>
</evidence>
<dbReference type="Gene3D" id="1.10.10.60">
    <property type="entry name" value="Homeodomain-like"/>
    <property type="match status" value="1"/>
</dbReference>
<dbReference type="AlphaFoldDB" id="A0A560GR55"/>
<dbReference type="GO" id="GO:0000976">
    <property type="term" value="F:transcription cis-regulatory region binding"/>
    <property type="evidence" value="ECO:0007669"/>
    <property type="project" value="TreeGrafter"/>
</dbReference>
<evidence type="ECO:0000256" key="1">
    <source>
        <dbReference type="ARBA" id="ARBA00023015"/>
    </source>
</evidence>
<accession>A0A560GR55</accession>
<evidence type="ECO:0000259" key="5">
    <source>
        <dbReference type="PROSITE" id="PS50977"/>
    </source>
</evidence>
<dbReference type="SUPFAM" id="SSF48498">
    <property type="entry name" value="Tetracyclin repressor-like, C-terminal domain"/>
    <property type="match status" value="1"/>
</dbReference>
<dbReference type="RefSeq" id="WP_186456008.1">
    <property type="nucleotide sequence ID" value="NZ_VITR01000017.1"/>
</dbReference>
<keyword evidence="2 4" id="KW-0238">DNA-binding</keyword>
<feature type="DNA-binding region" description="H-T-H motif" evidence="4">
    <location>
        <begin position="33"/>
        <end position="52"/>
    </location>
</feature>
<sequence>MAPVGRPRSDASHAAILKATYELLQEEGLARLTLDKVASRSGASRSTLYRWWPSRGAIAMEATLDTINREMSLEPMSDNALAEYRRLLKSVAKAMRGSTGRILAGILAECQRDPETLRLFREKLVAPRRAEVIPLLERGIADGSIRADVTPHTILDMTFGAIFHQLLLHIPTDDAWMDGVIGILVNGIAAPVSPPSPPAA</sequence>
<dbReference type="PANTHER" id="PTHR30055">
    <property type="entry name" value="HTH-TYPE TRANSCRIPTIONAL REGULATOR RUTR"/>
    <property type="match status" value="1"/>
</dbReference>
<name>A0A560GR55_9PROT</name>
<dbReference type="InterPro" id="IPR050109">
    <property type="entry name" value="HTH-type_TetR-like_transc_reg"/>
</dbReference>
<evidence type="ECO:0000256" key="4">
    <source>
        <dbReference type="PROSITE-ProRule" id="PRU00335"/>
    </source>
</evidence>
<dbReference type="InterPro" id="IPR001647">
    <property type="entry name" value="HTH_TetR"/>
</dbReference>
<dbReference type="EMBL" id="VITR01000017">
    <property type="protein sequence ID" value="TWB36503.1"/>
    <property type="molecule type" value="Genomic_DNA"/>
</dbReference>
<evidence type="ECO:0000256" key="3">
    <source>
        <dbReference type="ARBA" id="ARBA00023163"/>
    </source>
</evidence>
<organism evidence="6 7">
    <name type="scientific">Nitrospirillum amazonense</name>
    <dbReference type="NCBI Taxonomy" id="28077"/>
    <lineage>
        <taxon>Bacteria</taxon>
        <taxon>Pseudomonadati</taxon>
        <taxon>Pseudomonadota</taxon>
        <taxon>Alphaproteobacteria</taxon>
        <taxon>Rhodospirillales</taxon>
        <taxon>Azospirillaceae</taxon>
        <taxon>Nitrospirillum</taxon>
    </lineage>
</organism>
<dbReference type="PRINTS" id="PR00455">
    <property type="entry name" value="HTHTETR"/>
</dbReference>
<dbReference type="SUPFAM" id="SSF46689">
    <property type="entry name" value="Homeodomain-like"/>
    <property type="match status" value="1"/>
</dbReference>
<feature type="domain" description="HTH tetR-type" evidence="5">
    <location>
        <begin position="10"/>
        <end position="70"/>
    </location>
</feature>
<evidence type="ECO:0000256" key="2">
    <source>
        <dbReference type="ARBA" id="ARBA00023125"/>
    </source>
</evidence>
<proteinExistence type="predicted"/>
<dbReference type="PROSITE" id="PS50977">
    <property type="entry name" value="HTH_TETR_2"/>
    <property type="match status" value="1"/>
</dbReference>
<dbReference type="Proteomes" id="UP000315751">
    <property type="component" value="Unassembled WGS sequence"/>
</dbReference>
<keyword evidence="3" id="KW-0804">Transcription</keyword>
<dbReference type="InterPro" id="IPR009057">
    <property type="entry name" value="Homeodomain-like_sf"/>
</dbReference>
<evidence type="ECO:0000313" key="6">
    <source>
        <dbReference type="EMBL" id="TWB36503.1"/>
    </source>
</evidence>
<gene>
    <name evidence="6" type="ORF">FBZ90_11764</name>
</gene>
<dbReference type="Pfam" id="PF00440">
    <property type="entry name" value="TetR_N"/>
    <property type="match status" value="1"/>
</dbReference>
<keyword evidence="7" id="KW-1185">Reference proteome</keyword>
<dbReference type="Pfam" id="PF16859">
    <property type="entry name" value="TetR_C_11"/>
    <property type="match status" value="1"/>
</dbReference>
<protein>
    <submittedName>
        <fullName evidence="6">TetR family transcriptional regulator</fullName>
    </submittedName>
</protein>
<dbReference type="GO" id="GO:0003700">
    <property type="term" value="F:DNA-binding transcription factor activity"/>
    <property type="evidence" value="ECO:0007669"/>
    <property type="project" value="TreeGrafter"/>
</dbReference>
<keyword evidence="1" id="KW-0805">Transcription regulation</keyword>
<reference evidence="6 7" key="1">
    <citation type="submission" date="2019-06" db="EMBL/GenBank/DDBJ databases">
        <title>Genomic Encyclopedia of Type Strains, Phase IV (KMG-V): Genome sequencing to study the core and pangenomes of soil and plant-associated prokaryotes.</title>
        <authorList>
            <person name="Whitman W."/>
        </authorList>
    </citation>
    <scope>NUCLEOTIDE SEQUENCE [LARGE SCALE GENOMIC DNA]</scope>
    <source>
        <strain evidence="6 7">BR 11622</strain>
    </source>
</reference>
<dbReference type="PANTHER" id="PTHR30055:SF148">
    <property type="entry name" value="TETR-FAMILY TRANSCRIPTIONAL REGULATOR"/>
    <property type="match status" value="1"/>
</dbReference>